<evidence type="ECO:0000313" key="3">
    <source>
        <dbReference type="Proteomes" id="UP000522262"/>
    </source>
</evidence>
<evidence type="ECO:0000313" key="2">
    <source>
        <dbReference type="EMBL" id="KAF5556342.1"/>
    </source>
</evidence>
<keyword evidence="3" id="KW-1185">Reference proteome</keyword>
<organism evidence="2 3">
    <name type="scientific">Fusarium mexicanum</name>
    <dbReference type="NCBI Taxonomy" id="751941"/>
    <lineage>
        <taxon>Eukaryota</taxon>
        <taxon>Fungi</taxon>
        <taxon>Dikarya</taxon>
        <taxon>Ascomycota</taxon>
        <taxon>Pezizomycotina</taxon>
        <taxon>Sordariomycetes</taxon>
        <taxon>Hypocreomycetidae</taxon>
        <taxon>Hypocreales</taxon>
        <taxon>Nectriaceae</taxon>
        <taxon>Fusarium</taxon>
        <taxon>Fusarium fujikuroi species complex</taxon>
    </lineage>
</organism>
<dbReference type="Proteomes" id="UP000522262">
    <property type="component" value="Unassembled WGS sequence"/>
</dbReference>
<sequence>MQNKLETIGKQDCLIYSLKSMTNIPSDLTEQELIDMAQNEVDRRRGLDSVAPNIVCLDGHRFRVNYDVPQHITERLEALFWGDKEVRYEEIPEELKAYEEKDGDKDKKLEEDKAKPAENHDDANK</sequence>
<evidence type="ECO:0000256" key="1">
    <source>
        <dbReference type="SAM" id="MobiDB-lite"/>
    </source>
</evidence>
<reference evidence="2 3" key="1">
    <citation type="submission" date="2020-05" db="EMBL/GenBank/DDBJ databases">
        <title>Identification and distribution of gene clusters putatively required for synthesis of sphingolipid metabolism inhibitors in phylogenetically diverse species of the filamentous fungus Fusarium.</title>
        <authorList>
            <person name="Kim H.-S."/>
            <person name="Busman M."/>
            <person name="Brown D.W."/>
            <person name="Divon H."/>
            <person name="Uhlig S."/>
            <person name="Proctor R.H."/>
        </authorList>
    </citation>
    <scope>NUCLEOTIDE SEQUENCE [LARGE SCALE GENOMIC DNA]</scope>
    <source>
        <strain evidence="2 3">NRRL 53147</strain>
    </source>
</reference>
<gene>
    <name evidence="2" type="ORF">FMEXI_1185</name>
</gene>
<comment type="caution">
    <text evidence="2">The sequence shown here is derived from an EMBL/GenBank/DDBJ whole genome shotgun (WGS) entry which is preliminary data.</text>
</comment>
<protein>
    <submittedName>
        <fullName evidence="2">Uncharacterized protein</fullName>
    </submittedName>
</protein>
<proteinExistence type="predicted"/>
<accession>A0A8H5N896</accession>
<feature type="region of interest" description="Disordered" evidence="1">
    <location>
        <begin position="93"/>
        <end position="125"/>
    </location>
</feature>
<dbReference type="AlphaFoldDB" id="A0A8H5N896"/>
<name>A0A8H5N896_9HYPO</name>
<dbReference type="EMBL" id="JAAOAM010000026">
    <property type="protein sequence ID" value="KAF5556342.1"/>
    <property type="molecule type" value="Genomic_DNA"/>
</dbReference>